<comment type="caution">
    <text evidence="4">The sequence shown here is derived from an EMBL/GenBank/DDBJ whole genome shotgun (WGS) entry which is preliminary data.</text>
</comment>
<dbReference type="GO" id="GO:0016747">
    <property type="term" value="F:acyltransferase activity, transferring groups other than amino-acyl groups"/>
    <property type="evidence" value="ECO:0007669"/>
    <property type="project" value="UniProtKB-ARBA"/>
</dbReference>
<evidence type="ECO:0000313" key="5">
    <source>
        <dbReference type="Proteomes" id="UP000806378"/>
    </source>
</evidence>
<reference evidence="4" key="1">
    <citation type="submission" date="2020-05" db="EMBL/GenBank/DDBJ databases">
        <title>WGS assembly of Corymbia citriodora subspecies variegata.</title>
        <authorList>
            <person name="Barry K."/>
            <person name="Hundley H."/>
            <person name="Shu S."/>
            <person name="Jenkins J."/>
            <person name="Grimwood J."/>
            <person name="Baten A."/>
        </authorList>
    </citation>
    <scope>NUCLEOTIDE SEQUENCE</scope>
    <source>
        <strain evidence="4">CV2-018</strain>
    </source>
</reference>
<keyword evidence="3" id="KW-0812">Transmembrane</keyword>
<organism evidence="4 5">
    <name type="scientific">Corymbia citriodora subsp. variegata</name>
    <dbReference type="NCBI Taxonomy" id="360336"/>
    <lineage>
        <taxon>Eukaryota</taxon>
        <taxon>Viridiplantae</taxon>
        <taxon>Streptophyta</taxon>
        <taxon>Embryophyta</taxon>
        <taxon>Tracheophyta</taxon>
        <taxon>Spermatophyta</taxon>
        <taxon>Magnoliopsida</taxon>
        <taxon>eudicotyledons</taxon>
        <taxon>Gunneridae</taxon>
        <taxon>Pentapetalae</taxon>
        <taxon>rosids</taxon>
        <taxon>malvids</taxon>
        <taxon>Myrtales</taxon>
        <taxon>Myrtaceae</taxon>
        <taxon>Myrtoideae</taxon>
        <taxon>Eucalypteae</taxon>
        <taxon>Corymbia</taxon>
    </lineage>
</organism>
<evidence type="ECO:0000256" key="3">
    <source>
        <dbReference type="SAM" id="Phobius"/>
    </source>
</evidence>
<dbReference type="OrthoDB" id="1862401at2759"/>
<dbReference type="InterPro" id="IPR023213">
    <property type="entry name" value="CAT-like_dom_sf"/>
</dbReference>
<evidence type="ECO:0000256" key="1">
    <source>
        <dbReference type="ARBA" id="ARBA00022679"/>
    </source>
</evidence>
<gene>
    <name evidence="4" type="ORF">BT93_L2063</name>
</gene>
<dbReference type="Gene3D" id="3.30.559.10">
    <property type="entry name" value="Chloramphenicol acetyltransferase-like domain"/>
    <property type="match status" value="2"/>
</dbReference>
<proteinExistence type="predicted"/>
<feature type="transmembrane region" description="Helical" evidence="3">
    <location>
        <begin position="296"/>
        <end position="313"/>
    </location>
</feature>
<keyword evidence="1" id="KW-0808">Transferase</keyword>
<dbReference type="AlphaFoldDB" id="A0A8T0CLB8"/>
<dbReference type="PANTHER" id="PTHR31625">
    <property type="match status" value="1"/>
</dbReference>
<dbReference type="Pfam" id="PF02458">
    <property type="entry name" value="Transferase"/>
    <property type="match status" value="1"/>
</dbReference>
<dbReference type="Gramene" id="rna-gnl|WGS:JABURB|Cocit.L2063.1">
    <property type="protein sequence ID" value="cds-KAF7848363.1"/>
    <property type="gene ID" value="gene-BT93_L2063"/>
</dbReference>
<evidence type="ECO:0000313" key="4">
    <source>
        <dbReference type="EMBL" id="KAF7848363.1"/>
    </source>
</evidence>
<dbReference type="EMBL" id="MU090161">
    <property type="protein sequence ID" value="KAF7848363.1"/>
    <property type="molecule type" value="Genomic_DNA"/>
</dbReference>
<protein>
    <submittedName>
        <fullName evidence="4">Uncharacterized protein</fullName>
    </submittedName>
</protein>
<keyword evidence="2" id="KW-0012">Acyltransferase</keyword>
<keyword evidence="3" id="KW-1133">Transmembrane helix</keyword>
<accession>A0A8T0CLB8</accession>
<name>A0A8T0CLB8_CORYI</name>
<sequence length="490" mass="54560">MASSFPSATPPPQPDAMMKIKILHRHDVSPPANTVPPTVLPLTFFDIPWLFCCPMQRLFFYDFPQSPSSFAHTTLPLLVRSLSLCLRRFFPFAGNLVLPQAPPQKPHILYSDGDSLSFTVAESAADFAELISDEPRDATLIHPLVPQFPPPRDSNGARLWPLMAIQVTLFPNKGICIGVRFFHIAADGRSFTHFMKSWASIHRSGGDPTCVESDDLGPFHDRGVIKDLNGVDAIFLKDWWSFVGSKPSPSVSEAPLALGDKVRATFVFKKAHIDGLKAHVLSQLKSDMIDLVSDPIYLSTFVVTCAFVWVCIVQSKDEERRRHDRSESDKGELRHFCFPADCRGRLEYSIPSTYFGNCLSPNIISEKKGTLLSKSGFPHAAKVMARRVKEIGTRGALRGSEEWTRVFNTIDFTNLVTVAGSPRHKVYGTDFGWGRLRKAYMVHIDQSCSISLVENKDGDGGVEVGLALTRICMEKFISLFEKGLKSFIPV</sequence>
<dbReference type="Proteomes" id="UP000806378">
    <property type="component" value="Unassembled WGS sequence"/>
</dbReference>
<evidence type="ECO:0000256" key="2">
    <source>
        <dbReference type="ARBA" id="ARBA00023315"/>
    </source>
</evidence>
<dbReference type="InterPro" id="IPR051504">
    <property type="entry name" value="Plant_metabolite_acyltrans"/>
</dbReference>
<keyword evidence="3" id="KW-0472">Membrane</keyword>
<keyword evidence="5" id="KW-1185">Reference proteome</keyword>